<feature type="transmembrane region" description="Helical" evidence="1">
    <location>
        <begin position="157"/>
        <end position="176"/>
    </location>
</feature>
<keyword evidence="3" id="KW-1185">Reference proteome</keyword>
<evidence type="ECO:0000313" key="2">
    <source>
        <dbReference type="EMBL" id="RNL79034.1"/>
    </source>
</evidence>
<dbReference type="RefSeq" id="WP_123233536.1">
    <property type="nucleotide sequence ID" value="NZ_RJSG01000002.1"/>
</dbReference>
<keyword evidence="1" id="KW-1133">Transmembrane helix</keyword>
<feature type="transmembrane region" description="Helical" evidence="1">
    <location>
        <begin position="97"/>
        <end position="118"/>
    </location>
</feature>
<feature type="transmembrane region" description="Helical" evidence="1">
    <location>
        <begin position="124"/>
        <end position="145"/>
    </location>
</feature>
<dbReference type="InterPro" id="IPR011737">
    <property type="entry name" value="CHP02206_TP0381"/>
</dbReference>
<reference evidence="2 3" key="1">
    <citation type="submission" date="2018-11" db="EMBL/GenBank/DDBJ databases">
        <authorList>
            <person name="Li F."/>
        </authorList>
    </citation>
    <scope>NUCLEOTIDE SEQUENCE [LARGE SCALE GENOMIC DNA]</scope>
    <source>
        <strain evidence="2 3">KIS18-7</strain>
    </source>
</reference>
<dbReference type="OrthoDB" id="9813172at2"/>
<dbReference type="AlphaFoldDB" id="A0A3N0DTT4"/>
<feature type="transmembrane region" description="Helical" evidence="1">
    <location>
        <begin position="15"/>
        <end position="33"/>
    </location>
</feature>
<keyword evidence="1" id="KW-0812">Transmembrane</keyword>
<proteinExistence type="predicted"/>
<sequence length="227" mass="25500">MPLVVNRFQAFSPEHFVLIGLFLLVFAALVAIGRRHGDNERFRRAFAIAIPCFTVPMQVLQLLPGDFDLGTSLPLQYCDLAWGIAAYALWTRRPWAVALTFFWGLTLTTQGIITPALAEQFPDPRYVMFFGMHFCTVWAAGYLAATGSTPTWRLYRFTVAVTAAWAAFVMVFNEIADTNYGYLNGKPNSASALDLLPSWPTYVVVEIVIIAAVWALMTWPFARTTNW</sequence>
<organism evidence="2 3">
    <name type="scientific">Nocardioides marmorisolisilvae</name>
    <dbReference type="NCBI Taxonomy" id="1542737"/>
    <lineage>
        <taxon>Bacteria</taxon>
        <taxon>Bacillati</taxon>
        <taxon>Actinomycetota</taxon>
        <taxon>Actinomycetes</taxon>
        <taxon>Propionibacteriales</taxon>
        <taxon>Nocardioidaceae</taxon>
        <taxon>Nocardioides</taxon>
    </lineage>
</organism>
<dbReference type="EMBL" id="RJSG01000002">
    <property type="protein sequence ID" value="RNL79034.1"/>
    <property type="molecule type" value="Genomic_DNA"/>
</dbReference>
<gene>
    <name evidence="2" type="ORF">EFL95_08295</name>
</gene>
<comment type="caution">
    <text evidence="2">The sequence shown here is derived from an EMBL/GenBank/DDBJ whole genome shotgun (WGS) entry which is preliminary data.</text>
</comment>
<evidence type="ECO:0000256" key="1">
    <source>
        <dbReference type="SAM" id="Phobius"/>
    </source>
</evidence>
<protein>
    <submittedName>
        <fullName evidence="2">TIGR02206 family membrane protein</fullName>
    </submittedName>
</protein>
<evidence type="ECO:0000313" key="3">
    <source>
        <dbReference type="Proteomes" id="UP000277094"/>
    </source>
</evidence>
<dbReference type="NCBIfam" id="TIGR02206">
    <property type="entry name" value="intg_mem_TP0381"/>
    <property type="match status" value="1"/>
</dbReference>
<dbReference type="Proteomes" id="UP000277094">
    <property type="component" value="Unassembled WGS sequence"/>
</dbReference>
<accession>A0A3N0DTT4</accession>
<feature type="transmembrane region" description="Helical" evidence="1">
    <location>
        <begin position="45"/>
        <end position="63"/>
    </location>
</feature>
<feature type="transmembrane region" description="Helical" evidence="1">
    <location>
        <begin position="69"/>
        <end position="90"/>
    </location>
</feature>
<name>A0A3N0DTT4_9ACTN</name>
<feature type="transmembrane region" description="Helical" evidence="1">
    <location>
        <begin position="199"/>
        <end position="222"/>
    </location>
</feature>
<dbReference type="Pfam" id="PF14808">
    <property type="entry name" value="TMEM164"/>
    <property type="match status" value="1"/>
</dbReference>
<keyword evidence="1" id="KW-0472">Membrane</keyword>